<reference evidence="1" key="1">
    <citation type="submission" date="2021-02" db="EMBL/GenBank/DDBJ databases">
        <title>Comparative genomics reveals that relaxation of natural selection precedes convergent phenotypic evolution of cavefish.</title>
        <authorList>
            <person name="Peng Z."/>
        </authorList>
    </citation>
    <scope>NUCLEOTIDE SEQUENCE</scope>
    <source>
        <tissue evidence="1">Muscle</tissue>
    </source>
</reference>
<gene>
    <name evidence="1" type="ORF">IRJ41_024060</name>
</gene>
<dbReference type="AlphaFoldDB" id="A0A9W7X7A9"/>
<accession>A0A9W7X7A9</accession>
<feature type="non-terminal residue" evidence="1">
    <location>
        <position position="1"/>
    </location>
</feature>
<dbReference type="EMBL" id="JAFHDT010000001">
    <property type="protein sequence ID" value="KAI7814801.1"/>
    <property type="molecule type" value="Genomic_DNA"/>
</dbReference>
<comment type="caution">
    <text evidence="1">The sequence shown here is derived from an EMBL/GenBank/DDBJ whole genome shotgun (WGS) entry which is preliminary data.</text>
</comment>
<name>A0A9W7X7A9_TRIRA</name>
<evidence type="ECO:0000313" key="1">
    <source>
        <dbReference type="EMBL" id="KAI7814801.1"/>
    </source>
</evidence>
<organism evidence="1 2">
    <name type="scientific">Triplophysa rosa</name>
    <name type="common">Cave loach</name>
    <dbReference type="NCBI Taxonomy" id="992332"/>
    <lineage>
        <taxon>Eukaryota</taxon>
        <taxon>Metazoa</taxon>
        <taxon>Chordata</taxon>
        <taxon>Craniata</taxon>
        <taxon>Vertebrata</taxon>
        <taxon>Euteleostomi</taxon>
        <taxon>Actinopterygii</taxon>
        <taxon>Neopterygii</taxon>
        <taxon>Teleostei</taxon>
        <taxon>Ostariophysi</taxon>
        <taxon>Cypriniformes</taxon>
        <taxon>Nemacheilidae</taxon>
        <taxon>Triplophysa</taxon>
    </lineage>
</organism>
<feature type="non-terminal residue" evidence="1">
    <location>
        <position position="58"/>
    </location>
</feature>
<protein>
    <submittedName>
        <fullName evidence="1">Uncharacterized protein</fullName>
    </submittedName>
</protein>
<keyword evidence="2" id="KW-1185">Reference proteome</keyword>
<sequence length="58" mass="6445">LQKPTEKVMMKRGEDPGQMVSAAQFVGTLLNHLQKKLKTNVISHEPGIINNCELLSNN</sequence>
<evidence type="ECO:0000313" key="2">
    <source>
        <dbReference type="Proteomes" id="UP001059041"/>
    </source>
</evidence>
<proteinExistence type="predicted"/>
<dbReference type="Proteomes" id="UP001059041">
    <property type="component" value="Linkage Group LG1"/>
</dbReference>